<reference evidence="3 4" key="1">
    <citation type="submission" date="2018-02" db="EMBL/GenBank/DDBJ databases">
        <title>Complete genome sequencing of Faecalibacterium prausnitzii strains isolated from the human gut.</title>
        <authorList>
            <person name="Fitzgerald B.C."/>
            <person name="Shkoporov A.N."/>
            <person name="Ross P.R."/>
            <person name="Hill C."/>
        </authorList>
    </citation>
    <scope>NUCLEOTIDE SEQUENCE [LARGE SCALE GENOMIC DNA]</scope>
    <source>
        <strain evidence="3 4">APC923/51-1</strain>
    </source>
</reference>
<dbReference type="AlphaFoldDB" id="A0A329UH76"/>
<dbReference type="InterPro" id="IPR009785">
    <property type="entry name" value="Prophage_Lj928_Orf309"/>
</dbReference>
<comment type="caution">
    <text evidence="3">The sequence shown here is derived from an EMBL/GenBank/DDBJ whole genome shotgun (WGS) entry which is preliminary data.</text>
</comment>
<dbReference type="EMBL" id="PRLD01000001">
    <property type="protein sequence ID" value="RAW60759.1"/>
    <property type="molecule type" value="Genomic_DNA"/>
</dbReference>
<organism evidence="3 4">
    <name type="scientific">Faecalibacterium prausnitzii</name>
    <dbReference type="NCBI Taxonomy" id="853"/>
    <lineage>
        <taxon>Bacteria</taxon>
        <taxon>Bacillati</taxon>
        <taxon>Bacillota</taxon>
        <taxon>Clostridia</taxon>
        <taxon>Eubacteriales</taxon>
        <taxon>Oscillospiraceae</taxon>
        <taxon>Faecalibacterium</taxon>
    </lineage>
</organism>
<keyword evidence="1" id="KW-0175">Coiled coil</keyword>
<feature type="coiled-coil region" evidence="1">
    <location>
        <begin position="235"/>
        <end position="262"/>
    </location>
</feature>
<evidence type="ECO:0000256" key="1">
    <source>
        <dbReference type="SAM" id="Coils"/>
    </source>
</evidence>
<dbReference type="Pfam" id="PF07083">
    <property type="entry name" value="DUF1351"/>
    <property type="match status" value="1"/>
</dbReference>
<feature type="coiled-coil region" evidence="1">
    <location>
        <begin position="69"/>
        <end position="103"/>
    </location>
</feature>
<protein>
    <recommendedName>
        <fullName evidence="5">DUF1351 domain-containing protein</fullName>
    </recommendedName>
</protein>
<evidence type="ECO:0008006" key="5">
    <source>
        <dbReference type="Google" id="ProtNLM"/>
    </source>
</evidence>
<feature type="region of interest" description="Disordered" evidence="2">
    <location>
        <begin position="270"/>
        <end position="291"/>
    </location>
</feature>
<gene>
    <name evidence="3" type="ORF">C4N24_01235</name>
</gene>
<name>A0A329UH76_9FIRM</name>
<evidence type="ECO:0000313" key="3">
    <source>
        <dbReference type="EMBL" id="RAW60759.1"/>
    </source>
</evidence>
<evidence type="ECO:0000313" key="4">
    <source>
        <dbReference type="Proteomes" id="UP000251281"/>
    </source>
</evidence>
<proteinExistence type="predicted"/>
<evidence type="ECO:0000256" key="2">
    <source>
        <dbReference type="SAM" id="MobiDB-lite"/>
    </source>
</evidence>
<dbReference type="Proteomes" id="UP000251281">
    <property type="component" value="Unassembled WGS sequence"/>
</dbReference>
<accession>A0A329UH76</accession>
<sequence>MKRRSGAFLLPFFYTENQEVHMEKEITTTNQTTALADSLIVVQQLPIIKEQLHSIKAQAQESVKEALSLACTEETLKVVKERRAALNRDRKDLDARRMAVKKQIMQPFEDFDEVYKECVTDVYGPADEALKGKITDVEAGLKADKEKKVKDYFAEMVKASGVEWVTYEDVGVAVTLTASLKSLKAKVKEYVEKVAADVACINGMENAPEIMAEYKLCGSLAVAINSVSQRKDRIAREEAERKQRLEAQLRAQEAEKAVLDVAEEELSAPQVMGTEPPVMDEQETEDSQKESTEQVMNAKFAFMGRTFQCRGTLTQLRELKSFVNDKVDEIQKYMDSIGIENQEVNNNG</sequence>